<gene>
    <name evidence="3" type="ORF">Tco_0681904</name>
</gene>
<evidence type="ECO:0000256" key="1">
    <source>
        <dbReference type="SAM" id="MobiDB-lite"/>
    </source>
</evidence>
<dbReference type="Pfam" id="PF03732">
    <property type="entry name" value="Retrotrans_gag"/>
    <property type="match status" value="1"/>
</dbReference>
<evidence type="ECO:0000259" key="2">
    <source>
        <dbReference type="Pfam" id="PF03732"/>
    </source>
</evidence>
<keyword evidence="3" id="KW-0548">Nucleotidyltransferase</keyword>
<reference evidence="3" key="2">
    <citation type="submission" date="2022-01" db="EMBL/GenBank/DDBJ databases">
        <authorList>
            <person name="Yamashiro T."/>
            <person name="Shiraishi A."/>
            <person name="Satake H."/>
            <person name="Nakayama K."/>
        </authorList>
    </citation>
    <scope>NUCLEOTIDE SEQUENCE</scope>
</reference>
<dbReference type="GO" id="GO:0003964">
    <property type="term" value="F:RNA-directed DNA polymerase activity"/>
    <property type="evidence" value="ECO:0007669"/>
    <property type="project" value="UniProtKB-KW"/>
</dbReference>
<sequence>MADQRTMAELLCAPTEGYAEEIVVPPILAEHFELKHSIINLITSTLRYKDVPETSFKLVLFPFSIDGPARIWIDKEPPRSILTWDDLVSKFINHFFPPSKMTNLHNEISNFNQKFEEMFNEAWDHFKDLLRACPHHGFTELHQLDTFYNGLNPFDQDSLNSAVDPSKMAALTDAIRDMMKDYTNMLREIKNQYQRPDPVKAITKTCCICGGAHPYQECLATDGNTYNISAAITMLNHGSQGYRSNQMAPPAFPPVQNNQNRYNQNNQAQG</sequence>
<feature type="compositionally biased region" description="Low complexity" evidence="1">
    <location>
        <begin position="256"/>
        <end position="270"/>
    </location>
</feature>
<reference evidence="3" key="1">
    <citation type="journal article" date="2022" name="Int. J. Mol. Sci.">
        <title>Draft Genome of Tanacetum Coccineum: Genomic Comparison of Closely Related Tanacetum-Family Plants.</title>
        <authorList>
            <person name="Yamashiro T."/>
            <person name="Shiraishi A."/>
            <person name="Nakayama K."/>
            <person name="Satake H."/>
        </authorList>
    </citation>
    <scope>NUCLEOTIDE SEQUENCE</scope>
</reference>
<comment type="caution">
    <text evidence="3">The sequence shown here is derived from an EMBL/GenBank/DDBJ whole genome shotgun (WGS) entry which is preliminary data.</text>
</comment>
<dbReference type="Proteomes" id="UP001151760">
    <property type="component" value="Unassembled WGS sequence"/>
</dbReference>
<organism evidence="3 4">
    <name type="scientific">Tanacetum coccineum</name>
    <dbReference type="NCBI Taxonomy" id="301880"/>
    <lineage>
        <taxon>Eukaryota</taxon>
        <taxon>Viridiplantae</taxon>
        <taxon>Streptophyta</taxon>
        <taxon>Embryophyta</taxon>
        <taxon>Tracheophyta</taxon>
        <taxon>Spermatophyta</taxon>
        <taxon>Magnoliopsida</taxon>
        <taxon>eudicotyledons</taxon>
        <taxon>Gunneridae</taxon>
        <taxon>Pentapetalae</taxon>
        <taxon>asterids</taxon>
        <taxon>campanulids</taxon>
        <taxon>Asterales</taxon>
        <taxon>Asteraceae</taxon>
        <taxon>Asteroideae</taxon>
        <taxon>Anthemideae</taxon>
        <taxon>Anthemidinae</taxon>
        <taxon>Tanacetum</taxon>
    </lineage>
</organism>
<keyword evidence="3" id="KW-0695">RNA-directed DNA polymerase</keyword>
<dbReference type="InterPro" id="IPR005162">
    <property type="entry name" value="Retrotrans_gag_dom"/>
</dbReference>
<name>A0ABQ4XQT1_9ASTR</name>
<dbReference type="PANTHER" id="PTHR33223">
    <property type="entry name" value="CCHC-TYPE DOMAIN-CONTAINING PROTEIN"/>
    <property type="match status" value="1"/>
</dbReference>
<proteinExistence type="predicted"/>
<dbReference type="EMBL" id="BQNB010009710">
    <property type="protein sequence ID" value="GJS67340.1"/>
    <property type="molecule type" value="Genomic_DNA"/>
</dbReference>
<keyword evidence="3" id="KW-0808">Transferase</keyword>
<evidence type="ECO:0000313" key="3">
    <source>
        <dbReference type="EMBL" id="GJS67340.1"/>
    </source>
</evidence>
<feature type="domain" description="Retrotransposon gag" evidence="2">
    <location>
        <begin position="60"/>
        <end position="153"/>
    </location>
</feature>
<dbReference type="PANTHER" id="PTHR33223:SF11">
    <property type="entry name" value="ELEMENT PROTEIN, PUTATIVE-RELATED"/>
    <property type="match status" value="1"/>
</dbReference>
<evidence type="ECO:0000313" key="4">
    <source>
        <dbReference type="Proteomes" id="UP001151760"/>
    </source>
</evidence>
<accession>A0ABQ4XQT1</accession>
<keyword evidence="4" id="KW-1185">Reference proteome</keyword>
<feature type="region of interest" description="Disordered" evidence="1">
    <location>
        <begin position="242"/>
        <end position="270"/>
    </location>
</feature>
<protein>
    <submittedName>
        <fullName evidence="3">Reverse transcriptase domain-containing protein</fullName>
    </submittedName>
</protein>